<evidence type="ECO:0000313" key="1">
    <source>
        <dbReference type="EMBL" id="KAF4621586.1"/>
    </source>
</evidence>
<proteinExistence type="predicted"/>
<dbReference type="EMBL" id="JAACJL010000006">
    <property type="protein sequence ID" value="KAF4621586.1"/>
    <property type="molecule type" value="Genomic_DNA"/>
</dbReference>
<evidence type="ECO:0000313" key="2">
    <source>
        <dbReference type="Proteomes" id="UP000521872"/>
    </source>
</evidence>
<reference evidence="1 2" key="1">
    <citation type="submission" date="2019-12" db="EMBL/GenBank/DDBJ databases">
        <authorList>
            <person name="Floudas D."/>
            <person name="Bentzer J."/>
            <person name="Ahren D."/>
            <person name="Johansson T."/>
            <person name="Persson P."/>
            <person name="Tunlid A."/>
        </authorList>
    </citation>
    <scope>NUCLEOTIDE SEQUENCE [LARGE SCALE GENOMIC DNA]</scope>
    <source>
        <strain evidence="1 2">CBS 102.39</strain>
    </source>
</reference>
<accession>A0A8H4R2I7</accession>
<sequence>MSDPTESPTSSDAFPANWTMPPKPKLAFDSGHVRMFGFQIHPRQVMAITKRLGIDTSRGYSGCVDEVYARLMQELPPEWRHTAYGSWREDGHKNFAKVLYYNTNADEEEINRLPTMESMELVHRLVCATEGPRWYRYYRV</sequence>
<dbReference type="AlphaFoldDB" id="A0A8H4R2I7"/>
<protein>
    <submittedName>
        <fullName evidence="1">Uncharacterized protein</fullName>
    </submittedName>
</protein>
<keyword evidence="2" id="KW-1185">Reference proteome</keyword>
<gene>
    <name evidence="1" type="ORF">D9613_012610</name>
</gene>
<name>A0A8H4R2I7_9AGAR</name>
<comment type="caution">
    <text evidence="1">The sequence shown here is derived from an EMBL/GenBank/DDBJ whole genome shotgun (WGS) entry which is preliminary data.</text>
</comment>
<organism evidence="1 2">
    <name type="scientific">Agrocybe pediades</name>
    <dbReference type="NCBI Taxonomy" id="84607"/>
    <lineage>
        <taxon>Eukaryota</taxon>
        <taxon>Fungi</taxon>
        <taxon>Dikarya</taxon>
        <taxon>Basidiomycota</taxon>
        <taxon>Agaricomycotina</taxon>
        <taxon>Agaricomycetes</taxon>
        <taxon>Agaricomycetidae</taxon>
        <taxon>Agaricales</taxon>
        <taxon>Agaricineae</taxon>
        <taxon>Strophariaceae</taxon>
        <taxon>Agrocybe</taxon>
    </lineage>
</organism>
<dbReference type="Proteomes" id="UP000521872">
    <property type="component" value="Unassembled WGS sequence"/>
</dbReference>